<dbReference type="PANTHER" id="PTHR43037">
    <property type="entry name" value="UNNAMED PRODUCT-RELATED"/>
    <property type="match status" value="1"/>
</dbReference>
<name>A0A3A3FXA0_9BURK</name>
<reference evidence="5" key="1">
    <citation type="submission" date="2018-09" db="EMBL/GenBank/DDBJ databases">
        <authorList>
            <person name="Zhu H."/>
        </authorList>
    </citation>
    <scope>NUCLEOTIDE SEQUENCE [LARGE SCALE GENOMIC DNA]</scope>
    <source>
        <strain evidence="5">K1S02-23</strain>
    </source>
</reference>
<evidence type="ECO:0000256" key="2">
    <source>
        <dbReference type="ARBA" id="ARBA00022801"/>
    </source>
</evidence>
<keyword evidence="1" id="KW-0732">Signal</keyword>
<keyword evidence="2" id="KW-0378">Hydrolase</keyword>
<dbReference type="Proteomes" id="UP000266327">
    <property type="component" value="Unassembled WGS sequence"/>
</dbReference>
<dbReference type="Gene3D" id="3.40.50.1820">
    <property type="entry name" value="alpha/beta hydrolase"/>
    <property type="match status" value="1"/>
</dbReference>
<accession>A0A3A3FXA0</accession>
<dbReference type="EMBL" id="QYUQ01000002">
    <property type="protein sequence ID" value="RJG00833.1"/>
    <property type="molecule type" value="Genomic_DNA"/>
</dbReference>
<proteinExistence type="predicted"/>
<dbReference type="InterPro" id="IPR013783">
    <property type="entry name" value="Ig-like_fold"/>
</dbReference>
<dbReference type="SMART" id="SM00060">
    <property type="entry name" value="FN3"/>
    <property type="match status" value="1"/>
</dbReference>
<keyword evidence="5" id="KW-1185">Reference proteome</keyword>
<dbReference type="AlphaFoldDB" id="A0A3A3FXA0"/>
<dbReference type="GO" id="GO:0016787">
    <property type="term" value="F:hydrolase activity"/>
    <property type="evidence" value="ECO:0007669"/>
    <property type="project" value="UniProtKB-KW"/>
</dbReference>
<dbReference type="SUPFAM" id="SSF49265">
    <property type="entry name" value="Fibronectin type III"/>
    <property type="match status" value="1"/>
</dbReference>
<dbReference type="InterPro" id="IPR010126">
    <property type="entry name" value="Esterase_phb"/>
</dbReference>
<feature type="domain" description="Fibronectin type-III" evidence="3">
    <location>
        <begin position="456"/>
        <end position="548"/>
    </location>
</feature>
<dbReference type="PROSITE" id="PS50853">
    <property type="entry name" value="FN3"/>
    <property type="match status" value="1"/>
</dbReference>
<comment type="caution">
    <text evidence="4">The sequence shown here is derived from an EMBL/GenBank/DDBJ whole genome shotgun (WGS) entry which is preliminary data.</text>
</comment>
<dbReference type="InterPro" id="IPR003961">
    <property type="entry name" value="FN3_dom"/>
</dbReference>
<evidence type="ECO:0000313" key="4">
    <source>
        <dbReference type="EMBL" id="RJG00833.1"/>
    </source>
</evidence>
<dbReference type="PANTHER" id="PTHR43037:SF5">
    <property type="entry name" value="FERULOYL ESTERASE"/>
    <property type="match status" value="1"/>
</dbReference>
<evidence type="ECO:0000313" key="5">
    <source>
        <dbReference type="Proteomes" id="UP000266327"/>
    </source>
</evidence>
<dbReference type="InterPro" id="IPR036116">
    <property type="entry name" value="FN3_sf"/>
</dbReference>
<gene>
    <name evidence="4" type="ORF">D3878_03915</name>
</gene>
<dbReference type="InterPro" id="IPR050955">
    <property type="entry name" value="Plant_Biomass_Hydrol_Est"/>
</dbReference>
<dbReference type="NCBIfam" id="TIGR01840">
    <property type="entry name" value="esterase_phb"/>
    <property type="match status" value="1"/>
</dbReference>
<evidence type="ECO:0000259" key="3">
    <source>
        <dbReference type="PROSITE" id="PS50853"/>
    </source>
</evidence>
<protein>
    <submittedName>
        <fullName evidence="4">Poly(3-hydroxybutyrate) depolymerase PhaZ</fullName>
    </submittedName>
</protein>
<evidence type="ECO:0000256" key="1">
    <source>
        <dbReference type="ARBA" id="ARBA00022729"/>
    </source>
</evidence>
<sequence length="610" mass="63118">MNKALQPIKRPHLRCYHNATNQKEIFRMRRNFKTIAISLMLSTLAASAHALTPGSGTWVKETTLFGLQDAYTYVPKNPAPTTIGKGRALMLTLHGCAMTAAGNVINRKYNWEDTAEKYGMVVIAPTVPSGTTSTRTYSGCWDWFGGNHSRTTRDEAILLKLIDAVKARPELNIDPTQIYVTGLSSGGGLVIDLGCVAPDYFAGMGINAGPALYTPATAGVGSKSSRTPQQVADTCKQIAGSYSTALQTQITSVVNGSTDGVVDPTHDWTNRDGMKIAYGATTSAGTFTEVKSTGTLWQDSASRLRVSYIEATGMGHAWPAGAGGSGGGLYVDYTHVNYPAYVTKFFFDNNLRVERGDPKPVVTSCSAMVASPTATAVTINGAATDNGAIASYSVTITGPSPMTDDAAGSGASFSKQYSALANGSYTAKVAATDNVGGASDAPCTASFQIGPISLVPPSNVTAPAASTTASAIGLIWSNVTGATSYTVTRTGGATGTVVASVPAASGTTTGFTATGLAEQTQYTFTVQSANSGSTSAASTPLAVTTKPSWICTATSASNYAHVQGGRAHVVSGYAHANGSNTRMGLNNMFYTSTLAQTAAAYYIVGNCPSP</sequence>
<organism evidence="4 5">
    <name type="scientific">Noviherbaspirillum sedimenti</name>
    <dbReference type="NCBI Taxonomy" id="2320865"/>
    <lineage>
        <taxon>Bacteria</taxon>
        <taxon>Pseudomonadati</taxon>
        <taxon>Pseudomonadota</taxon>
        <taxon>Betaproteobacteria</taxon>
        <taxon>Burkholderiales</taxon>
        <taxon>Oxalobacteraceae</taxon>
        <taxon>Noviherbaspirillum</taxon>
    </lineage>
</organism>
<dbReference type="Gene3D" id="2.60.40.10">
    <property type="entry name" value="Immunoglobulins"/>
    <property type="match status" value="1"/>
</dbReference>
<dbReference type="Pfam" id="PF00041">
    <property type="entry name" value="fn3"/>
    <property type="match status" value="1"/>
</dbReference>
<dbReference type="InterPro" id="IPR029058">
    <property type="entry name" value="AB_hydrolase_fold"/>
</dbReference>
<dbReference type="SUPFAM" id="SSF53474">
    <property type="entry name" value="alpha/beta-Hydrolases"/>
    <property type="match status" value="2"/>
</dbReference>
<dbReference type="Pfam" id="PF10503">
    <property type="entry name" value="Esterase_PHB"/>
    <property type="match status" value="1"/>
</dbReference>
<dbReference type="GO" id="GO:0005576">
    <property type="term" value="C:extracellular region"/>
    <property type="evidence" value="ECO:0007669"/>
    <property type="project" value="InterPro"/>
</dbReference>